<sequence>MPSPSLPPSSSPVYETLHATALEFIRSQDQDPTSASRINTDRLRAICSRNDFQHSWGHHYFTTTNPTLSNTHDVDGFIAHLNSMLPRLESWDTKISSIIIDEVEKMAVVRVSYFMLVRGANEPVENDLVWFLTMDEEGRKVIRSIEFIDAAASSKLREIMRVVKV</sequence>
<name>A0A6A6EFJ0_9PEZI</name>
<keyword evidence="2" id="KW-1185">Reference proteome</keyword>
<dbReference type="Proteomes" id="UP000800200">
    <property type="component" value="Unassembled WGS sequence"/>
</dbReference>
<evidence type="ECO:0000313" key="2">
    <source>
        <dbReference type="Proteomes" id="UP000800200"/>
    </source>
</evidence>
<dbReference type="EMBL" id="ML994623">
    <property type="protein sequence ID" value="KAF2188646.1"/>
    <property type="molecule type" value="Genomic_DNA"/>
</dbReference>
<gene>
    <name evidence="1" type="ORF">K469DRAFT_565198</name>
</gene>
<dbReference type="AlphaFoldDB" id="A0A6A6EFJ0"/>
<dbReference type="OrthoDB" id="414540at2759"/>
<evidence type="ECO:0008006" key="3">
    <source>
        <dbReference type="Google" id="ProtNLM"/>
    </source>
</evidence>
<organism evidence="1 2">
    <name type="scientific">Zopfia rhizophila CBS 207.26</name>
    <dbReference type="NCBI Taxonomy" id="1314779"/>
    <lineage>
        <taxon>Eukaryota</taxon>
        <taxon>Fungi</taxon>
        <taxon>Dikarya</taxon>
        <taxon>Ascomycota</taxon>
        <taxon>Pezizomycotina</taxon>
        <taxon>Dothideomycetes</taxon>
        <taxon>Dothideomycetes incertae sedis</taxon>
        <taxon>Zopfiaceae</taxon>
        <taxon>Zopfia</taxon>
    </lineage>
</organism>
<proteinExistence type="predicted"/>
<evidence type="ECO:0000313" key="1">
    <source>
        <dbReference type="EMBL" id="KAF2188646.1"/>
    </source>
</evidence>
<dbReference type="SUPFAM" id="SSF54427">
    <property type="entry name" value="NTF2-like"/>
    <property type="match status" value="1"/>
</dbReference>
<accession>A0A6A6EFJ0</accession>
<protein>
    <recommendedName>
        <fullName evidence="3">SnoaL-like domain-containing protein</fullName>
    </recommendedName>
</protein>
<reference evidence="1" key="1">
    <citation type="journal article" date="2020" name="Stud. Mycol.">
        <title>101 Dothideomycetes genomes: a test case for predicting lifestyles and emergence of pathogens.</title>
        <authorList>
            <person name="Haridas S."/>
            <person name="Albert R."/>
            <person name="Binder M."/>
            <person name="Bloem J."/>
            <person name="Labutti K."/>
            <person name="Salamov A."/>
            <person name="Andreopoulos B."/>
            <person name="Baker S."/>
            <person name="Barry K."/>
            <person name="Bills G."/>
            <person name="Bluhm B."/>
            <person name="Cannon C."/>
            <person name="Castanera R."/>
            <person name="Culley D."/>
            <person name="Daum C."/>
            <person name="Ezra D."/>
            <person name="Gonzalez J."/>
            <person name="Henrissat B."/>
            <person name="Kuo A."/>
            <person name="Liang C."/>
            <person name="Lipzen A."/>
            <person name="Lutzoni F."/>
            <person name="Magnuson J."/>
            <person name="Mondo S."/>
            <person name="Nolan M."/>
            <person name="Ohm R."/>
            <person name="Pangilinan J."/>
            <person name="Park H.-J."/>
            <person name="Ramirez L."/>
            <person name="Alfaro M."/>
            <person name="Sun H."/>
            <person name="Tritt A."/>
            <person name="Yoshinaga Y."/>
            <person name="Zwiers L.-H."/>
            <person name="Turgeon B."/>
            <person name="Goodwin S."/>
            <person name="Spatafora J."/>
            <person name="Crous P."/>
            <person name="Grigoriev I."/>
        </authorList>
    </citation>
    <scope>NUCLEOTIDE SEQUENCE</scope>
    <source>
        <strain evidence="1">CBS 207.26</strain>
    </source>
</reference>
<dbReference type="InterPro" id="IPR032710">
    <property type="entry name" value="NTF2-like_dom_sf"/>
</dbReference>